<evidence type="ECO:0000313" key="3">
    <source>
        <dbReference type="EMBL" id="QFU16268.1"/>
    </source>
</evidence>
<dbReference type="RefSeq" id="WP_152585912.1">
    <property type="nucleotide sequence ID" value="NZ_CP045423.1"/>
</dbReference>
<dbReference type="Pfam" id="PF26002">
    <property type="entry name" value="Beta-barrel_AprE"/>
    <property type="match status" value="1"/>
</dbReference>
<keyword evidence="4" id="KW-1185">Reference proteome</keyword>
<name>A0A5P9JWZ4_9HYPH</name>
<feature type="domain" description="AprE-like beta-barrel" evidence="2">
    <location>
        <begin position="279"/>
        <end position="372"/>
    </location>
</feature>
<dbReference type="SUPFAM" id="SSF111369">
    <property type="entry name" value="HlyD-like secretion proteins"/>
    <property type="match status" value="1"/>
</dbReference>
<organism evidence="3 4">
    <name type="scientific">Microvirga thermotolerans</name>
    <dbReference type="NCBI Taxonomy" id="2651334"/>
    <lineage>
        <taxon>Bacteria</taxon>
        <taxon>Pseudomonadati</taxon>
        <taxon>Pseudomonadota</taxon>
        <taxon>Alphaproteobacteria</taxon>
        <taxon>Hyphomicrobiales</taxon>
        <taxon>Methylobacteriaceae</taxon>
        <taxon>Microvirga</taxon>
    </lineage>
</organism>
<protein>
    <submittedName>
        <fullName evidence="3">HlyD family efflux transporter periplasmic adaptor subunit</fullName>
    </submittedName>
</protein>
<dbReference type="Gene3D" id="2.40.50.100">
    <property type="match status" value="1"/>
</dbReference>
<evidence type="ECO:0000259" key="2">
    <source>
        <dbReference type="Pfam" id="PF26002"/>
    </source>
</evidence>
<dbReference type="Gene3D" id="2.40.30.170">
    <property type="match status" value="1"/>
</dbReference>
<dbReference type="KEGG" id="mico:GDR74_08550"/>
<sequence length="393" mass="42789">MPAAPLSWRLLGGFLLAATGMLVAFIATAGYARKETATGILVSQAGVVRVSAQRGGVLTDLDVREGDHVVAGQILFTVAAQQGLEGGRTLGATLLTHLDAQIALIKEQIASDPARVANEAVRLDASIQSIRAQLEAVAVQRAIQAQRIVAAEERRQTLAELYQRRNGTKVALQEQEGVLLSARQTLAELDRQQAAIARDLEQAQLQREQLPVQAGERLSQLRLSLAERERERAEIEARGAQVVRAPVAGRVTALQVAPGQIVDSDRPLLTLVPEGTELRAELFVPSRAIGFVQPGQPVRLMLDAFPYQQFGSQEGVVETVSQVVLAPNEVFGKVALREPSYRVTARLRQQRIQAFGRQVPLQPDMSVQADIVLAERSLLAWLLEPLFSIRGRM</sequence>
<dbReference type="Proteomes" id="UP000325614">
    <property type="component" value="Chromosome"/>
</dbReference>
<dbReference type="InterPro" id="IPR058982">
    <property type="entry name" value="Beta-barrel_AprE"/>
</dbReference>
<reference evidence="3 4" key="1">
    <citation type="submission" date="2019-10" db="EMBL/GenBank/DDBJ databases">
        <title>Isolation, Identification of Microvirga thermotolerans HR1, a novel thermophilic bacterium and Comparative Genomics of the genus Microvirga.</title>
        <authorList>
            <person name="Li J."/>
            <person name="Zhang W."/>
            <person name="Lin M."/>
            <person name="Wang J."/>
        </authorList>
    </citation>
    <scope>NUCLEOTIDE SEQUENCE [LARGE SCALE GENOMIC DNA]</scope>
    <source>
        <strain evidence="3 4">HR1</strain>
    </source>
</reference>
<gene>
    <name evidence="3" type="ORF">GDR74_08550</name>
</gene>
<feature type="coiled-coil region" evidence="1">
    <location>
        <begin position="172"/>
        <end position="243"/>
    </location>
</feature>
<accession>A0A5P9JWZ4</accession>
<dbReference type="PRINTS" id="PR01490">
    <property type="entry name" value="RTXTOXIND"/>
</dbReference>
<dbReference type="InterPro" id="IPR050739">
    <property type="entry name" value="MFP"/>
</dbReference>
<dbReference type="PANTHER" id="PTHR30386:SF28">
    <property type="entry name" value="EXPORTED PROTEIN"/>
    <property type="match status" value="1"/>
</dbReference>
<dbReference type="AlphaFoldDB" id="A0A5P9JWZ4"/>
<dbReference type="EMBL" id="CP045423">
    <property type="protein sequence ID" value="QFU16268.1"/>
    <property type="molecule type" value="Genomic_DNA"/>
</dbReference>
<dbReference type="PANTHER" id="PTHR30386">
    <property type="entry name" value="MEMBRANE FUSION SUBUNIT OF EMRAB-TOLC MULTIDRUG EFFLUX PUMP"/>
    <property type="match status" value="1"/>
</dbReference>
<proteinExistence type="predicted"/>
<keyword evidence="1" id="KW-0175">Coiled coil</keyword>
<evidence type="ECO:0000256" key="1">
    <source>
        <dbReference type="SAM" id="Coils"/>
    </source>
</evidence>
<evidence type="ECO:0000313" key="4">
    <source>
        <dbReference type="Proteomes" id="UP000325614"/>
    </source>
</evidence>